<feature type="transmembrane region" description="Helical" evidence="2">
    <location>
        <begin position="50"/>
        <end position="71"/>
    </location>
</feature>
<dbReference type="RefSeq" id="WP_345077281.1">
    <property type="nucleotide sequence ID" value="NZ_BAAAWG010000002.1"/>
</dbReference>
<keyword evidence="2" id="KW-1133">Transmembrane helix</keyword>
<evidence type="ECO:0000313" key="3">
    <source>
        <dbReference type="EMBL" id="MFC5894964.1"/>
    </source>
</evidence>
<keyword evidence="2" id="KW-0812">Transmembrane</keyword>
<keyword evidence="4" id="KW-1185">Reference proteome</keyword>
<feature type="transmembrane region" description="Helical" evidence="2">
    <location>
        <begin position="83"/>
        <end position="103"/>
    </location>
</feature>
<name>A0ABW1FNY6_9ACTN</name>
<organism evidence="3 4">
    <name type="scientific">Streptomyces ramulosus</name>
    <dbReference type="NCBI Taxonomy" id="47762"/>
    <lineage>
        <taxon>Bacteria</taxon>
        <taxon>Bacillati</taxon>
        <taxon>Actinomycetota</taxon>
        <taxon>Actinomycetes</taxon>
        <taxon>Kitasatosporales</taxon>
        <taxon>Streptomycetaceae</taxon>
        <taxon>Streptomyces</taxon>
    </lineage>
</organism>
<feature type="region of interest" description="Disordered" evidence="1">
    <location>
        <begin position="155"/>
        <end position="192"/>
    </location>
</feature>
<dbReference type="EMBL" id="JBHSPW010000009">
    <property type="protein sequence ID" value="MFC5894964.1"/>
    <property type="molecule type" value="Genomic_DNA"/>
</dbReference>
<gene>
    <name evidence="3" type="ORF">ACFP3M_19380</name>
</gene>
<feature type="compositionally biased region" description="Basic residues" evidence="1">
    <location>
        <begin position="159"/>
        <end position="168"/>
    </location>
</feature>
<dbReference type="Proteomes" id="UP001596241">
    <property type="component" value="Unassembled WGS sequence"/>
</dbReference>
<proteinExistence type="predicted"/>
<evidence type="ECO:0008006" key="5">
    <source>
        <dbReference type="Google" id="ProtNLM"/>
    </source>
</evidence>
<reference evidence="4" key="1">
    <citation type="journal article" date="2019" name="Int. J. Syst. Evol. Microbiol.">
        <title>The Global Catalogue of Microorganisms (GCM) 10K type strain sequencing project: providing services to taxonomists for standard genome sequencing and annotation.</title>
        <authorList>
            <consortium name="The Broad Institute Genomics Platform"/>
            <consortium name="The Broad Institute Genome Sequencing Center for Infectious Disease"/>
            <person name="Wu L."/>
            <person name="Ma J."/>
        </authorList>
    </citation>
    <scope>NUCLEOTIDE SEQUENCE [LARGE SCALE GENOMIC DNA]</scope>
    <source>
        <strain evidence="4">CGMCC 1.15809</strain>
    </source>
</reference>
<feature type="compositionally biased region" description="Gly residues" evidence="1">
    <location>
        <begin position="11"/>
        <end position="23"/>
    </location>
</feature>
<sequence length="192" mass="20309">MSDERTTPGGPERGPGPGSGPADGGPEPEPIRFFGTCWLHHDRGYALRRIAVAAGSLVAALAGAVVLRFAFQGLAIGEVGPLVTVLVIAGFAVCSALAFRRTWDGFVRRPDPSAASAGDRSAQSLLLIGFLGSLLAYFCRSLIEAPGEKLHRAEYAAARSRHERRRTARTGNPAAKQPRNGPNAKSPKGKRK</sequence>
<evidence type="ECO:0000256" key="1">
    <source>
        <dbReference type="SAM" id="MobiDB-lite"/>
    </source>
</evidence>
<feature type="region of interest" description="Disordered" evidence="1">
    <location>
        <begin position="1"/>
        <end position="27"/>
    </location>
</feature>
<evidence type="ECO:0000313" key="4">
    <source>
        <dbReference type="Proteomes" id="UP001596241"/>
    </source>
</evidence>
<keyword evidence="2" id="KW-0472">Membrane</keyword>
<protein>
    <recommendedName>
        <fullName evidence="5">Integral membrane protein</fullName>
    </recommendedName>
</protein>
<comment type="caution">
    <text evidence="3">The sequence shown here is derived from an EMBL/GenBank/DDBJ whole genome shotgun (WGS) entry which is preliminary data.</text>
</comment>
<evidence type="ECO:0000256" key="2">
    <source>
        <dbReference type="SAM" id="Phobius"/>
    </source>
</evidence>
<accession>A0ABW1FNY6</accession>